<dbReference type="AlphaFoldDB" id="A0A9D9ITN0"/>
<reference evidence="3" key="2">
    <citation type="journal article" date="2021" name="PeerJ">
        <title>Extensive microbial diversity within the chicken gut microbiome revealed by metagenomics and culture.</title>
        <authorList>
            <person name="Gilroy R."/>
            <person name="Ravi A."/>
            <person name="Getino M."/>
            <person name="Pursley I."/>
            <person name="Horton D.L."/>
            <person name="Alikhan N.F."/>
            <person name="Baker D."/>
            <person name="Gharbi K."/>
            <person name="Hall N."/>
            <person name="Watson M."/>
            <person name="Adriaenssens E.M."/>
            <person name="Foster-Nyarko E."/>
            <person name="Jarju S."/>
            <person name="Secka A."/>
            <person name="Antonio M."/>
            <person name="Oren A."/>
            <person name="Chaudhuri R.R."/>
            <person name="La Ragione R."/>
            <person name="Hildebrand F."/>
            <person name="Pallen M.J."/>
        </authorList>
    </citation>
    <scope>NUCLEOTIDE SEQUENCE</scope>
    <source>
        <strain evidence="3">2478</strain>
    </source>
</reference>
<organism evidence="3 4">
    <name type="scientific">Candidatus Cryptobacteroides excrementipullorum</name>
    <dbReference type="NCBI Taxonomy" id="2840761"/>
    <lineage>
        <taxon>Bacteria</taxon>
        <taxon>Pseudomonadati</taxon>
        <taxon>Bacteroidota</taxon>
        <taxon>Bacteroidia</taxon>
        <taxon>Bacteroidales</taxon>
        <taxon>Candidatus Cryptobacteroides</taxon>
    </lineage>
</organism>
<dbReference type="NCBIfam" id="TIGR00090">
    <property type="entry name" value="rsfS_iojap_ybeB"/>
    <property type="match status" value="1"/>
</dbReference>
<comment type="caution">
    <text evidence="3">The sequence shown here is derived from an EMBL/GenBank/DDBJ whole genome shotgun (WGS) entry which is preliminary data.</text>
</comment>
<dbReference type="PANTHER" id="PTHR21043:SF0">
    <property type="entry name" value="MITOCHONDRIAL ASSEMBLY OF RIBOSOMAL LARGE SUBUNIT PROTEIN 1"/>
    <property type="match status" value="1"/>
</dbReference>
<keyword evidence="2" id="KW-0678">Repressor</keyword>
<dbReference type="HAMAP" id="MF_01477">
    <property type="entry name" value="Iojap_RsfS"/>
    <property type="match status" value="1"/>
</dbReference>
<dbReference type="GO" id="GO:0017148">
    <property type="term" value="P:negative regulation of translation"/>
    <property type="evidence" value="ECO:0007669"/>
    <property type="project" value="UniProtKB-UniRule"/>
</dbReference>
<keyword evidence="2" id="KW-0963">Cytoplasm</keyword>
<dbReference type="GO" id="GO:0090071">
    <property type="term" value="P:negative regulation of ribosome biogenesis"/>
    <property type="evidence" value="ECO:0007669"/>
    <property type="project" value="UniProtKB-UniRule"/>
</dbReference>
<gene>
    <name evidence="2 3" type="primary">rsfS</name>
    <name evidence="3" type="ORF">IAB80_04645</name>
</gene>
<dbReference type="GO" id="GO:0005737">
    <property type="term" value="C:cytoplasm"/>
    <property type="evidence" value="ECO:0007669"/>
    <property type="project" value="UniProtKB-SubCell"/>
</dbReference>
<dbReference type="InterPro" id="IPR043519">
    <property type="entry name" value="NT_sf"/>
</dbReference>
<comment type="subcellular location">
    <subcellularLocation>
        <location evidence="2">Cytoplasm</location>
    </subcellularLocation>
</comment>
<dbReference type="SUPFAM" id="SSF81301">
    <property type="entry name" value="Nucleotidyltransferase"/>
    <property type="match status" value="1"/>
</dbReference>
<accession>A0A9D9ITN0</accession>
<reference evidence="3" key="1">
    <citation type="submission" date="2020-10" db="EMBL/GenBank/DDBJ databases">
        <authorList>
            <person name="Gilroy R."/>
        </authorList>
    </citation>
    <scope>NUCLEOTIDE SEQUENCE</scope>
    <source>
        <strain evidence="3">2478</strain>
    </source>
</reference>
<protein>
    <recommendedName>
        <fullName evidence="2">Ribosomal silencing factor RsfS</fullName>
    </recommendedName>
</protein>
<proteinExistence type="inferred from homology"/>
<evidence type="ECO:0000313" key="3">
    <source>
        <dbReference type="EMBL" id="MBO8478155.1"/>
    </source>
</evidence>
<dbReference type="Gene3D" id="3.30.460.10">
    <property type="entry name" value="Beta Polymerase, domain 2"/>
    <property type="match status" value="1"/>
</dbReference>
<evidence type="ECO:0000256" key="2">
    <source>
        <dbReference type="HAMAP-Rule" id="MF_01477"/>
    </source>
</evidence>
<evidence type="ECO:0000313" key="4">
    <source>
        <dbReference type="Proteomes" id="UP000823771"/>
    </source>
</evidence>
<dbReference type="PANTHER" id="PTHR21043">
    <property type="entry name" value="IOJAP SUPERFAMILY ORTHOLOG"/>
    <property type="match status" value="1"/>
</dbReference>
<sequence length="118" mass="13475">MNHNSELDVIADAMLEKKGNNVVALDLKNIGTAISDYFIVCSADSTTNVMAIADNIEDRMAEKCHRKALRSQGRENALWIIVDYGDIVVHVFQTQYREFYRLEDLWADAERTEYSGEN</sequence>
<evidence type="ECO:0000256" key="1">
    <source>
        <dbReference type="ARBA" id="ARBA00010574"/>
    </source>
</evidence>
<dbReference type="InterPro" id="IPR004394">
    <property type="entry name" value="Iojap/RsfS/C7orf30"/>
</dbReference>
<keyword evidence="2" id="KW-0810">Translation regulation</keyword>
<dbReference type="GO" id="GO:0042256">
    <property type="term" value="P:cytosolic ribosome assembly"/>
    <property type="evidence" value="ECO:0007669"/>
    <property type="project" value="UniProtKB-UniRule"/>
</dbReference>
<dbReference type="EMBL" id="JADILZ010000041">
    <property type="protein sequence ID" value="MBO8478155.1"/>
    <property type="molecule type" value="Genomic_DNA"/>
</dbReference>
<dbReference type="GO" id="GO:0043023">
    <property type="term" value="F:ribosomal large subunit binding"/>
    <property type="evidence" value="ECO:0007669"/>
    <property type="project" value="TreeGrafter"/>
</dbReference>
<dbReference type="Proteomes" id="UP000823771">
    <property type="component" value="Unassembled WGS sequence"/>
</dbReference>
<comment type="similarity">
    <text evidence="1 2">Belongs to the Iojap/RsfS family.</text>
</comment>
<name>A0A9D9ITN0_9BACT</name>
<comment type="subunit">
    <text evidence="2">Interacts with ribosomal protein uL14 (rplN).</text>
</comment>
<comment type="function">
    <text evidence="2">Functions as a ribosomal silencing factor. Interacts with ribosomal protein uL14 (rplN), blocking formation of intersubunit bridge B8. Prevents association of the 30S and 50S ribosomal subunits and the formation of functional ribosomes, thus repressing translation.</text>
</comment>
<dbReference type="Pfam" id="PF02410">
    <property type="entry name" value="RsfS"/>
    <property type="match status" value="1"/>
</dbReference>